<organism evidence="1 2">
    <name type="scientific">Caerostris darwini</name>
    <dbReference type="NCBI Taxonomy" id="1538125"/>
    <lineage>
        <taxon>Eukaryota</taxon>
        <taxon>Metazoa</taxon>
        <taxon>Ecdysozoa</taxon>
        <taxon>Arthropoda</taxon>
        <taxon>Chelicerata</taxon>
        <taxon>Arachnida</taxon>
        <taxon>Araneae</taxon>
        <taxon>Araneomorphae</taxon>
        <taxon>Entelegynae</taxon>
        <taxon>Araneoidea</taxon>
        <taxon>Araneidae</taxon>
        <taxon>Caerostris</taxon>
    </lineage>
</organism>
<comment type="caution">
    <text evidence="1">The sequence shown here is derived from an EMBL/GenBank/DDBJ whole genome shotgun (WGS) entry which is preliminary data.</text>
</comment>
<keyword evidence="2" id="KW-1185">Reference proteome</keyword>
<accession>A0AAV4W5C5</accession>
<proteinExistence type="predicted"/>
<sequence length="251" mass="28717">MTPILFKTTPPELLPNHLKQWQHLNIQRKASVAIWNGSRGETLARGGMENGQKEKFVCALIQNDATILRRWGMGLSEISAAKRLWSEEGEGEEVENVRKEKFTCALIRNGVNNFSLSVRVEANQPVRRGVHYLFQLFVIKAIWNGSRETLVRGGRELENVRNVKFTCTLIRNGATILRRWGMGLICILLENWSRVEEFSNSNNLKESYLEWQQRNLVRGEGGRVGKSSKREIRSTPEFEMAQPFCAAGEWA</sequence>
<dbReference type="Proteomes" id="UP001054837">
    <property type="component" value="Unassembled WGS sequence"/>
</dbReference>
<dbReference type="AlphaFoldDB" id="A0AAV4W5C5"/>
<reference evidence="1 2" key="1">
    <citation type="submission" date="2021-06" db="EMBL/GenBank/DDBJ databases">
        <title>Caerostris darwini draft genome.</title>
        <authorList>
            <person name="Kono N."/>
            <person name="Arakawa K."/>
        </authorList>
    </citation>
    <scope>NUCLEOTIDE SEQUENCE [LARGE SCALE GENOMIC DNA]</scope>
</reference>
<evidence type="ECO:0000313" key="1">
    <source>
        <dbReference type="EMBL" id="GIY78025.1"/>
    </source>
</evidence>
<dbReference type="EMBL" id="BPLQ01014199">
    <property type="protein sequence ID" value="GIY78025.1"/>
    <property type="molecule type" value="Genomic_DNA"/>
</dbReference>
<gene>
    <name evidence="1" type="ORF">CDAR_232481</name>
</gene>
<evidence type="ECO:0000313" key="2">
    <source>
        <dbReference type="Proteomes" id="UP001054837"/>
    </source>
</evidence>
<name>A0AAV4W5C5_9ARAC</name>
<protein>
    <submittedName>
        <fullName evidence="1">Uncharacterized protein</fullName>
    </submittedName>
</protein>